<organism evidence="2 3">
    <name type="scientific">Hydnomerulius pinastri MD-312</name>
    <dbReference type="NCBI Taxonomy" id="994086"/>
    <lineage>
        <taxon>Eukaryota</taxon>
        <taxon>Fungi</taxon>
        <taxon>Dikarya</taxon>
        <taxon>Basidiomycota</taxon>
        <taxon>Agaricomycotina</taxon>
        <taxon>Agaricomycetes</taxon>
        <taxon>Agaricomycetidae</taxon>
        <taxon>Boletales</taxon>
        <taxon>Boletales incertae sedis</taxon>
        <taxon>Leucogyrophana</taxon>
    </lineage>
</organism>
<feature type="region of interest" description="Disordered" evidence="1">
    <location>
        <begin position="24"/>
        <end position="55"/>
    </location>
</feature>
<evidence type="ECO:0000313" key="2">
    <source>
        <dbReference type="EMBL" id="KIJ63188.1"/>
    </source>
</evidence>
<evidence type="ECO:0000313" key="3">
    <source>
        <dbReference type="Proteomes" id="UP000053820"/>
    </source>
</evidence>
<gene>
    <name evidence="2" type="ORF">HYDPIDRAFT_29874</name>
</gene>
<protein>
    <submittedName>
        <fullName evidence="2">Uncharacterized protein</fullName>
    </submittedName>
</protein>
<name>A0A0C9W7K7_9AGAM</name>
<reference evidence="2 3" key="1">
    <citation type="submission" date="2014-04" db="EMBL/GenBank/DDBJ databases">
        <title>Evolutionary Origins and Diversification of the Mycorrhizal Mutualists.</title>
        <authorList>
            <consortium name="DOE Joint Genome Institute"/>
            <consortium name="Mycorrhizal Genomics Consortium"/>
            <person name="Kohler A."/>
            <person name="Kuo A."/>
            <person name="Nagy L.G."/>
            <person name="Floudas D."/>
            <person name="Copeland A."/>
            <person name="Barry K.W."/>
            <person name="Cichocki N."/>
            <person name="Veneault-Fourrey C."/>
            <person name="LaButti K."/>
            <person name="Lindquist E.A."/>
            <person name="Lipzen A."/>
            <person name="Lundell T."/>
            <person name="Morin E."/>
            <person name="Murat C."/>
            <person name="Riley R."/>
            <person name="Ohm R."/>
            <person name="Sun H."/>
            <person name="Tunlid A."/>
            <person name="Henrissat B."/>
            <person name="Grigoriev I.V."/>
            <person name="Hibbett D.S."/>
            <person name="Martin F."/>
        </authorList>
    </citation>
    <scope>NUCLEOTIDE SEQUENCE [LARGE SCALE GENOMIC DNA]</scope>
    <source>
        <strain evidence="2 3">MD-312</strain>
    </source>
</reference>
<dbReference type="EMBL" id="KN839852">
    <property type="protein sequence ID" value="KIJ63188.1"/>
    <property type="molecule type" value="Genomic_DNA"/>
</dbReference>
<accession>A0A0C9W7K7</accession>
<evidence type="ECO:0000256" key="1">
    <source>
        <dbReference type="SAM" id="MobiDB-lite"/>
    </source>
</evidence>
<feature type="compositionally biased region" description="Polar residues" evidence="1">
    <location>
        <begin position="42"/>
        <end position="52"/>
    </location>
</feature>
<proteinExistence type="predicted"/>
<keyword evidence="3" id="KW-1185">Reference proteome</keyword>
<feature type="region of interest" description="Disordered" evidence="1">
    <location>
        <begin position="71"/>
        <end position="97"/>
    </location>
</feature>
<dbReference type="Proteomes" id="UP000053820">
    <property type="component" value="Unassembled WGS sequence"/>
</dbReference>
<dbReference type="AlphaFoldDB" id="A0A0C9W7K7"/>
<sequence>MLHRVNASRTAEFAAYWKKLTARQKKPKTRSQVGRHEPLIPLSNTPVSTSDTVAEPDTNLVTPISNAAEELKLPAPITQPAGKKWQPRKAKSARQVNADGTAMEFADYWKRLKPDPKGKYEKDFATLVSNDVWNNFSTAVIEELSSGTMY</sequence>
<dbReference type="HOGENOM" id="CLU_1740752_0_0_1"/>